<dbReference type="SMART" id="SM00645">
    <property type="entry name" value="Pept_C1"/>
    <property type="match status" value="1"/>
</dbReference>
<evidence type="ECO:0000256" key="2">
    <source>
        <dbReference type="ARBA" id="ARBA00023157"/>
    </source>
</evidence>
<dbReference type="PANTHER" id="PTHR12411">
    <property type="entry name" value="CYSTEINE PROTEASE FAMILY C1-RELATED"/>
    <property type="match status" value="1"/>
</dbReference>
<dbReference type="GO" id="GO:0008234">
    <property type="term" value="F:cysteine-type peptidase activity"/>
    <property type="evidence" value="ECO:0007669"/>
    <property type="project" value="InterPro"/>
</dbReference>
<name>A0AAJ7E7V3_PAPXU</name>
<dbReference type="FunFam" id="3.90.70.10:FF:000332">
    <property type="entry name" value="Cathepsin L1"/>
    <property type="match status" value="1"/>
</dbReference>
<keyword evidence="3" id="KW-0732">Signal</keyword>
<evidence type="ECO:0000313" key="5">
    <source>
        <dbReference type="RefSeq" id="XP_013166396.1"/>
    </source>
</evidence>
<organism evidence="5">
    <name type="scientific">Papilio xuthus</name>
    <name type="common">Asian swallowtail butterfly</name>
    <dbReference type="NCBI Taxonomy" id="66420"/>
    <lineage>
        <taxon>Eukaryota</taxon>
        <taxon>Metazoa</taxon>
        <taxon>Ecdysozoa</taxon>
        <taxon>Arthropoda</taxon>
        <taxon>Hexapoda</taxon>
        <taxon>Insecta</taxon>
        <taxon>Pterygota</taxon>
        <taxon>Neoptera</taxon>
        <taxon>Endopterygota</taxon>
        <taxon>Lepidoptera</taxon>
        <taxon>Glossata</taxon>
        <taxon>Ditrysia</taxon>
        <taxon>Papilionoidea</taxon>
        <taxon>Papilionidae</taxon>
        <taxon>Papilioninae</taxon>
        <taxon>Papilio</taxon>
    </lineage>
</organism>
<evidence type="ECO:0000256" key="3">
    <source>
        <dbReference type="SAM" id="SignalP"/>
    </source>
</evidence>
<feature type="signal peptide" evidence="3">
    <location>
        <begin position="1"/>
        <end position="18"/>
    </location>
</feature>
<sequence>MRVLVLLMCTLSLGYVLCLHLNADQWKTIKLLINKKGPSDNQRGIEVLLINTARSQNDYQRSINLANSLSNGKDTPNRIVYEIKRLIFHYNNTSDAKMRNHASVWTPKVQDYVPQSVDWRKRGAVSAVKWQGQCDSSYAFAAAGALEGLLYTLTGQFIPLSVQNLVDCSVDYHNHGCAGGTIEKALQYVAANEGINTERDYKYEARTKPCRFNRSALMLVSVGYSSLINGDELALKRVVAKQPVAARLRVCFYDFFFYKSGIYSDNCPEENRMTVSVLIVGYGIQGSEKYWLLKNSWGTQWGTAGYMRLARNKGNQCGIASAASYPYF</sequence>
<feature type="chain" id="PRO_5042488620" evidence="3">
    <location>
        <begin position="19"/>
        <end position="328"/>
    </location>
</feature>
<dbReference type="GeneID" id="106116882"/>
<dbReference type="KEGG" id="pxu:106116882"/>
<dbReference type="GO" id="GO:0006508">
    <property type="term" value="P:proteolysis"/>
    <property type="evidence" value="ECO:0007669"/>
    <property type="project" value="InterPro"/>
</dbReference>
<dbReference type="Pfam" id="PF00112">
    <property type="entry name" value="Peptidase_C1"/>
    <property type="match status" value="1"/>
</dbReference>
<evidence type="ECO:0000256" key="1">
    <source>
        <dbReference type="ARBA" id="ARBA00008455"/>
    </source>
</evidence>
<dbReference type="InterPro" id="IPR000668">
    <property type="entry name" value="Peptidase_C1A_C"/>
</dbReference>
<proteinExistence type="inferred from homology"/>
<evidence type="ECO:0000259" key="4">
    <source>
        <dbReference type="SMART" id="SM00645"/>
    </source>
</evidence>
<dbReference type="PROSITE" id="PS00640">
    <property type="entry name" value="THIOL_PROTEASE_ASN"/>
    <property type="match status" value="1"/>
</dbReference>
<dbReference type="InterPro" id="IPR039417">
    <property type="entry name" value="Peptidase_C1A_papain-like"/>
</dbReference>
<dbReference type="Proteomes" id="UP000694872">
    <property type="component" value="Unplaced"/>
</dbReference>
<dbReference type="SUPFAM" id="SSF54001">
    <property type="entry name" value="Cysteine proteinases"/>
    <property type="match status" value="1"/>
</dbReference>
<comment type="similarity">
    <text evidence="1">Belongs to the peptidase C1 family.</text>
</comment>
<dbReference type="CDD" id="cd02248">
    <property type="entry name" value="Peptidase_C1A"/>
    <property type="match status" value="1"/>
</dbReference>
<reference evidence="5" key="1">
    <citation type="submission" date="2025-08" db="UniProtKB">
        <authorList>
            <consortium name="RefSeq"/>
        </authorList>
    </citation>
    <scope>IDENTIFICATION</scope>
</reference>
<gene>
    <name evidence="5" type="primary">LOC106116882</name>
</gene>
<dbReference type="Gene3D" id="3.90.70.10">
    <property type="entry name" value="Cysteine proteinases"/>
    <property type="match status" value="1"/>
</dbReference>
<accession>A0AAJ7E7V3</accession>
<dbReference type="InterPro" id="IPR013128">
    <property type="entry name" value="Peptidase_C1A"/>
</dbReference>
<dbReference type="RefSeq" id="XP_013166396.1">
    <property type="nucleotide sequence ID" value="XM_013310942.1"/>
</dbReference>
<dbReference type="InterPro" id="IPR025661">
    <property type="entry name" value="Pept_asp_AS"/>
</dbReference>
<protein>
    <submittedName>
        <fullName evidence="5">Cathepsin L1-like</fullName>
    </submittedName>
</protein>
<feature type="domain" description="Peptidase C1A papain C-terminal" evidence="4">
    <location>
        <begin position="113"/>
        <end position="327"/>
    </location>
</feature>
<keyword evidence="2" id="KW-1015">Disulfide bond</keyword>
<dbReference type="InterPro" id="IPR038765">
    <property type="entry name" value="Papain-like_cys_pep_sf"/>
</dbReference>
<dbReference type="AlphaFoldDB" id="A0AAJ7E7V3"/>